<keyword evidence="3 6" id="KW-0732">Signal</keyword>
<dbReference type="PANTHER" id="PTHR12000:SF50">
    <property type="entry name" value="VACUOLAR-PROCESSING ENZYME GAMMA-ISOZYME"/>
    <property type="match status" value="1"/>
</dbReference>
<dbReference type="InterPro" id="IPR043577">
    <property type="entry name" value="AE"/>
</dbReference>
<keyword evidence="5" id="KW-0788">Thiol protease</keyword>
<dbReference type="Proteomes" id="UP000694864">
    <property type="component" value="Chromosome 12"/>
</dbReference>
<evidence type="ECO:0000259" key="7">
    <source>
        <dbReference type="Pfam" id="PF20985"/>
    </source>
</evidence>
<proteinExistence type="inferred from homology"/>
<gene>
    <name evidence="9" type="primary">LOC104729970</name>
</gene>
<dbReference type="GeneID" id="104729970"/>
<comment type="similarity">
    <text evidence="1">Belongs to the peptidase C13 family.</text>
</comment>
<reference evidence="8" key="1">
    <citation type="journal article" date="2014" name="Nat. Commun.">
        <title>The emerging biofuel crop Camelina sativa retains a highly undifferentiated hexaploid genome structure.</title>
        <authorList>
            <person name="Kagale S."/>
            <person name="Koh C."/>
            <person name="Nixon J."/>
            <person name="Bollina V."/>
            <person name="Clarke W.E."/>
            <person name="Tuteja R."/>
            <person name="Spillane C."/>
            <person name="Robinson S.J."/>
            <person name="Links M.G."/>
            <person name="Clarke C."/>
            <person name="Higgins E.E."/>
            <person name="Huebert T."/>
            <person name="Sharpe A.G."/>
            <person name="Parkin I.A."/>
        </authorList>
    </citation>
    <scope>NUCLEOTIDE SEQUENCE [LARGE SCALE GENOMIC DNA]</scope>
    <source>
        <strain evidence="8">cv. DH55</strain>
    </source>
</reference>
<feature type="chain" id="PRO_5046964875" evidence="6">
    <location>
        <begin position="23"/>
        <end position="491"/>
    </location>
</feature>
<evidence type="ECO:0000256" key="3">
    <source>
        <dbReference type="ARBA" id="ARBA00022729"/>
    </source>
</evidence>
<evidence type="ECO:0000256" key="6">
    <source>
        <dbReference type="SAM" id="SignalP"/>
    </source>
</evidence>
<accession>A0ABM0UWD4</accession>
<keyword evidence="8" id="KW-1185">Reference proteome</keyword>
<organism evidence="8 9">
    <name type="scientific">Camelina sativa</name>
    <name type="common">False flax</name>
    <name type="synonym">Myagrum sativum</name>
    <dbReference type="NCBI Taxonomy" id="90675"/>
    <lineage>
        <taxon>Eukaryota</taxon>
        <taxon>Viridiplantae</taxon>
        <taxon>Streptophyta</taxon>
        <taxon>Embryophyta</taxon>
        <taxon>Tracheophyta</taxon>
        <taxon>Spermatophyta</taxon>
        <taxon>Magnoliopsida</taxon>
        <taxon>eudicotyledons</taxon>
        <taxon>Gunneridae</taxon>
        <taxon>Pentapetalae</taxon>
        <taxon>rosids</taxon>
        <taxon>malvids</taxon>
        <taxon>Brassicales</taxon>
        <taxon>Brassicaceae</taxon>
        <taxon>Camelineae</taxon>
        <taxon>Camelina</taxon>
    </lineage>
</organism>
<evidence type="ECO:0000313" key="8">
    <source>
        <dbReference type="Proteomes" id="UP000694864"/>
    </source>
</evidence>
<keyword evidence="4" id="KW-0378">Hydrolase</keyword>
<dbReference type="InterPro" id="IPR048501">
    <property type="entry name" value="Legum_prodom"/>
</dbReference>
<feature type="domain" description="Legumain prodomain" evidence="7">
    <location>
        <begin position="378"/>
        <end position="474"/>
    </location>
</feature>
<dbReference type="InterPro" id="IPR001096">
    <property type="entry name" value="Peptidase_C13"/>
</dbReference>
<dbReference type="Pfam" id="PF01650">
    <property type="entry name" value="Peptidase_C13"/>
    <property type="match status" value="1"/>
</dbReference>
<evidence type="ECO:0000256" key="4">
    <source>
        <dbReference type="ARBA" id="ARBA00022801"/>
    </source>
</evidence>
<dbReference type="PIRSF" id="PIRSF500139">
    <property type="entry name" value="AE"/>
    <property type="match status" value="1"/>
</dbReference>
<dbReference type="PIRSF" id="PIRSF019663">
    <property type="entry name" value="Legumain"/>
    <property type="match status" value="1"/>
</dbReference>
<dbReference type="PRINTS" id="PR00776">
    <property type="entry name" value="HEMOGLOBNASE"/>
</dbReference>
<evidence type="ECO:0000256" key="2">
    <source>
        <dbReference type="ARBA" id="ARBA00022670"/>
    </source>
</evidence>
<dbReference type="InterPro" id="IPR046427">
    <property type="entry name" value="Legumain_prodom_sf"/>
</dbReference>
<dbReference type="Pfam" id="PF20985">
    <property type="entry name" value="Legum_prodom"/>
    <property type="match status" value="1"/>
</dbReference>
<keyword evidence="2" id="KW-0645">Protease</keyword>
<name>A0ABM0UWD4_CAMSA</name>
<sequence>MTRLSVGVPLLLLFLALIAVSAARNRPDDIIKLPSQASRFFRPAQDNDDDSNAGTRWAVLVAGSSGYDNYRHQADVCHAYQLLRKGGLKDENIVVFMYDDIAYHHANPRPGTLINSPHGKDVYQGVPKDYTGDDVNVDNLFAVILGDKTAVKGGSGKVVDSGPNDHIFIFYTDHGGPGILGMPTYPYLYANDLNDVLKKKHALGTYKSLVFYLEACESGSIFEGLLPEGLNIYATTASNAEESSWGTYCPGDEPSPPPEYDTCLGDLYSVAWMEDSGVHNLQTETLQQQYELVKRRTAPTEYSYGSHVMQYGDVGLNKDLLDLYMGTNPANENFTFVDTNSLKPPSRVTNQRDADLVHFWEKYRKAPEGSARKTEAQKQLLEVMSHRLHVDNSVMLVGKILFGISDGPIVLNKVRSAGKPLVDDWSCLKNMVRAFERHCGSLSQYGMKHMRSFANICNAGIQMEQMEEAASQACTTIPPGPWSSLRRGFSA</sequence>
<dbReference type="CDD" id="cd21115">
    <property type="entry name" value="legumain_C"/>
    <property type="match status" value="1"/>
</dbReference>
<feature type="signal peptide" evidence="6">
    <location>
        <begin position="1"/>
        <end position="22"/>
    </location>
</feature>
<evidence type="ECO:0000256" key="5">
    <source>
        <dbReference type="ARBA" id="ARBA00022807"/>
    </source>
</evidence>
<dbReference type="Gene3D" id="3.40.50.1460">
    <property type="match status" value="1"/>
</dbReference>
<reference evidence="9" key="2">
    <citation type="submission" date="2025-08" db="UniProtKB">
        <authorList>
            <consortium name="RefSeq"/>
        </authorList>
    </citation>
    <scope>IDENTIFICATION</scope>
    <source>
        <tissue evidence="9">Leaf</tissue>
    </source>
</reference>
<dbReference type="PANTHER" id="PTHR12000">
    <property type="entry name" value="HEMOGLOBINASE FAMILY MEMBER"/>
    <property type="match status" value="1"/>
</dbReference>
<evidence type="ECO:0000313" key="9">
    <source>
        <dbReference type="RefSeq" id="XP_010447316.1"/>
    </source>
</evidence>
<dbReference type="RefSeq" id="XP_010447316.1">
    <property type="nucleotide sequence ID" value="XM_010449014.1"/>
</dbReference>
<evidence type="ECO:0000256" key="1">
    <source>
        <dbReference type="ARBA" id="ARBA00009941"/>
    </source>
</evidence>
<protein>
    <submittedName>
        <fullName evidence="9">Vacuolar-processing enzyme gamma-isozyme</fullName>
    </submittedName>
</protein>
<dbReference type="Gene3D" id="1.10.132.130">
    <property type="match status" value="1"/>
</dbReference>